<organism evidence="6 7">
    <name type="scientific">Spirosoma utsteinense</name>
    <dbReference type="NCBI Taxonomy" id="2585773"/>
    <lineage>
        <taxon>Bacteria</taxon>
        <taxon>Pseudomonadati</taxon>
        <taxon>Bacteroidota</taxon>
        <taxon>Cytophagia</taxon>
        <taxon>Cytophagales</taxon>
        <taxon>Cytophagaceae</taxon>
        <taxon>Spirosoma</taxon>
    </lineage>
</organism>
<evidence type="ECO:0000256" key="4">
    <source>
        <dbReference type="SAM" id="SignalP"/>
    </source>
</evidence>
<dbReference type="Proteomes" id="UP000700732">
    <property type="component" value="Unassembled WGS sequence"/>
</dbReference>
<dbReference type="CDD" id="cd06301">
    <property type="entry name" value="PBP1_rhizopine_binding-like"/>
    <property type="match status" value="1"/>
</dbReference>
<name>A0ABR6WA16_9BACT</name>
<comment type="caution">
    <text evidence="6">The sequence shown here is derived from an EMBL/GenBank/DDBJ whole genome shotgun (WGS) entry which is preliminary data.</text>
</comment>
<dbReference type="Gene3D" id="3.40.50.2300">
    <property type="match status" value="2"/>
</dbReference>
<keyword evidence="7" id="KW-1185">Reference proteome</keyword>
<keyword evidence="3 4" id="KW-0732">Signal</keyword>
<sequence length="318" mass="34138">MKRIRIATLSHVLFAVLLLVGCNQSTSSEKGAGGGSKKLVVGVTMLSMQNEFIVNVHDEMAKKAEAEGVDLITVDAERSPLKQVEQVESFIAQKVDAIIMNPCEVEASSPAVTKALAAGIPIINVNSETSTKPSAFVGSDDVESARIAMKFIAEKLGGKGNVVMMHGYMGQAAQIKREQGAREILKQYPNLKLLAQQTGEWDRAKAMSLMENWIQSYGPQINAVFAHNDEMGLGAVKALEDAGLKSKVIVVSIDAIPDALQAVKKGTLDATVFQNAEQQGSKAIETALKAAKRQAFEKQTLIPFQLVTTANVATFLKP</sequence>
<evidence type="ECO:0000313" key="7">
    <source>
        <dbReference type="Proteomes" id="UP000700732"/>
    </source>
</evidence>
<reference evidence="6 7" key="1">
    <citation type="submission" date="2019-06" db="EMBL/GenBank/DDBJ databases">
        <title>Spirosoma utsteinense sp. nov. isolated from Antarctic ice-free soils.</title>
        <authorList>
            <person name="Tahon G."/>
        </authorList>
    </citation>
    <scope>NUCLEOTIDE SEQUENCE [LARGE SCALE GENOMIC DNA]</scope>
    <source>
        <strain evidence="6 7">LMG 31447</strain>
    </source>
</reference>
<evidence type="ECO:0000256" key="2">
    <source>
        <dbReference type="ARBA" id="ARBA00007639"/>
    </source>
</evidence>
<comment type="subcellular location">
    <subcellularLocation>
        <location evidence="1">Cell envelope</location>
    </subcellularLocation>
</comment>
<dbReference type="EMBL" id="VFIA01000026">
    <property type="protein sequence ID" value="MBC3793411.1"/>
    <property type="molecule type" value="Genomic_DNA"/>
</dbReference>
<evidence type="ECO:0000256" key="1">
    <source>
        <dbReference type="ARBA" id="ARBA00004196"/>
    </source>
</evidence>
<dbReference type="Pfam" id="PF13407">
    <property type="entry name" value="Peripla_BP_4"/>
    <property type="match status" value="1"/>
</dbReference>
<dbReference type="SUPFAM" id="SSF53822">
    <property type="entry name" value="Periplasmic binding protein-like I"/>
    <property type="match status" value="1"/>
</dbReference>
<dbReference type="PROSITE" id="PS51257">
    <property type="entry name" value="PROKAR_LIPOPROTEIN"/>
    <property type="match status" value="1"/>
</dbReference>
<protein>
    <submittedName>
        <fullName evidence="6">Inositol transport system substrate-binding protein</fullName>
    </submittedName>
</protein>
<accession>A0ABR6WA16</accession>
<dbReference type="RefSeq" id="WP_186739284.1">
    <property type="nucleotide sequence ID" value="NZ_VFIA01000026.1"/>
</dbReference>
<gene>
    <name evidence="6" type="ORF">FH603_3929</name>
</gene>
<evidence type="ECO:0000256" key="3">
    <source>
        <dbReference type="ARBA" id="ARBA00022729"/>
    </source>
</evidence>
<evidence type="ECO:0000313" key="6">
    <source>
        <dbReference type="EMBL" id="MBC3793411.1"/>
    </source>
</evidence>
<feature type="domain" description="Periplasmic binding protein" evidence="5">
    <location>
        <begin position="41"/>
        <end position="292"/>
    </location>
</feature>
<feature type="signal peptide" evidence="4">
    <location>
        <begin position="1"/>
        <end position="27"/>
    </location>
</feature>
<dbReference type="PANTHER" id="PTHR46847:SF1">
    <property type="entry name" value="D-ALLOSE-BINDING PERIPLASMIC PROTEIN-RELATED"/>
    <property type="match status" value="1"/>
</dbReference>
<evidence type="ECO:0000259" key="5">
    <source>
        <dbReference type="Pfam" id="PF13407"/>
    </source>
</evidence>
<feature type="chain" id="PRO_5047091212" evidence="4">
    <location>
        <begin position="28"/>
        <end position="318"/>
    </location>
</feature>
<dbReference type="InterPro" id="IPR028082">
    <property type="entry name" value="Peripla_BP_I"/>
</dbReference>
<proteinExistence type="inferred from homology"/>
<dbReference type="PANTHER" id="PTHR46847">
    <property type="entry name" value="D-ALLOSE-BINDING PERIPLASMIC PROTEIN-RELATED"/>
    <property type="match status" value="1"/>
</dbReference>
<dbReference type="InterPro" id="IPR025997">
    <property type="entry name" value="SBP_2_dom"/>
</dbReference>
<comment type="similarity">
    <text evidence="2">Belongs to the bacterial solute-binding protein 2 family.</text>
</comment>